<comment type="similarity">
    <text evidence="1">Belongs to the sulfatase family.</text>
</comment>
<evidence type="ECO:0000313" key="6">
    <source>
        <dbReference type="EMBL" id="MBK1876881.1"/>
    </source>
</evidence>
<dbReference type="Pfam" id="PF00884">
    <property type="entry name" value="Sulfatase"/>
    <property type="match status" value="1"/>
</dbReference>
<gene>
    <name evidence="6" type="ORF">JIN87_08380</name>
</gene>
<organism evidence="6 7">
    <name type="scientific">Pelagicoccus mobilis</name>
    <dbReference type="NCBI Taxonomy" id="415221"/>
    <lineage>
        <taxon>Bacteria</taxon>
        <taxon>Pseudomonadati</taxon>
        <taxon>Verrucomicrobiota</taxon>
        <taxon>Opitutia</taxon>
        <taxon>Puniceicoccales</taxon>
        <taxon>Pelagicoccaceae</taxon>
        <taxon>Pelagicoccus</taxon>
    </lineage>
</organism>
<keyword evidence="2" id="KW-0732">Signal</keyword>
<sequence length="499" mass="57286">MMKIKRKLAGFNVRALILLLVLSFGEEARIWAKSERPNIVFILIDDQRYDFLSFLDHPWIETPRIDELASHGMYFDQAFVTTSLCSPSRASIVTGVYAHTHGVIDNDTPVPENLDTFPKELQKGGYHTGFVGKWHMGGSNDMPRPGFDYWASFRGQGPYNDPEMNIDGEVYQKKGYTPDVLTDLAVEFIEEQTQSDKPYFLYLSHKSIHEDFTPARRHAGRYSDLEIPLPESFGNSEANYAGKPDWLKKQRVSWHGAERDYGILDYGSFDRFFQLYSECMLGVDESVGRIADTLERLGELDNTVIIYFSDNGYLIGEHGLIDKRVMYEESIRVPAFIHWPSKIKEASVNSEFVLNVDLGPTILDIAGIGTPESMHGESFLPLIEGESDGWRQDFVYEYFIDPNAVQTPTIFGLRTKDYSYMTYHGVWDLFELYDMQKDPNQRNNLLGEVDYGWGYGGFLKYTRQQLPEVYPTVKRLDNRLTELMEELGGSRNPSWKLAD</sequence>
<dbReference type="PANTHER" id="PTHR43108:SF8">
    <property type="entry name" value="SD21168P"/>
    <property type="match status" value="1"/>
</dbReference>
<dbReference type="InterPro" id="IPR017850">
    <property type="entry name" value="Alkaline_phosphatase_core_sf"/>
</dbReference>
<dbReference type="PROSITE" id="PS00149">
    <property type="entry name" value="SULFATASE_2"/>
    <property type="match status" value="1"/>
</dbReference>
<evidence type="ECO:0000313" key="7">
    <source>
        <dbReference type="Proteomes" id="UP000617628"/>
    </source>
</evidence>
<dbReference type="Gene3D" id="3.40.720.10">
    <property type="entry name" value="Alkaline Phosphatase, subunit A"/>
    <property type="match status" value="1"/>
</dbReference>
<dbReference type="PANTHER" id="PTHR43108">
    <property type="entry name" value="N-ACETYLGLUCOSAMINE-6-SULFATASE FAMILY MEMBER"/>
    <property type="match status" value="1"/>
</dbReference>
<evidence type="ECO:0000256" key="2">
    <source>
        <dbReference type="ARBA" id="ARBA00022729"/>
    </source>
</evidence>
<keyword evidence="4" id="KW-0325">Glycoprotein</keyword>
<dbReference type="EMBL" id="JAENIL010000013">
    <property type="protein sequence ID" value="MBK1876881.1"/>
    <property type="molecule type" value="Genomic_DNA"/>
</dbReference>
<dbReference type="CDD" id="cd16031">
    <property type="entry name" value="G6S_like"/>
    <property type="match status" value="1"/>
</dbReference>
<dbReference type="SUPFAM" id="SSF53649">
    <property type="entry name" value="Alkaline phosphatase-like"/>
    <property type="match status" value="1"/>
</dbReference>
<accession>A0A934RUV7</accession>
<comment type="caution">
    <text evidence="6">The sequence shown here is derived from an EMBL/GenBank/DDBJ whole genome shotgun (WGS) entry which is preliminary data.</text>
</comment>
<evidence type="ECO:0000259" key="5">
    <source>
        <dbReference type="Pfam" id="PF00884"/>
    </source>
</evidence>
<dbReference type="GO" id="GO:0016787">
    <property type="term" value="F:hydrolase activity"/>
    <property type="evidence" value="ECO:0007669"/>
    <property type="project" value="UniProtKB-KW"/>
</dbReference>
<protein>
    <submittedName>
        <fullName evidence="6">Sulfatase</fullName>
    </submittedName>
</protein>
<dbReference type="Proteomes" id="UP000617628">
    <property type="component" value="Unassembled WGS sequence"/>
</dbReference>
<name>A0A934RUV7_9BACT</name>
<dbReference type="AlphaFoldDB" id="A0A934RUV7"/>
<evidence type="ECO:0000256" key="3">
    <source>
        <dbReference type="ARBA" id="ARBA00022801"/>
    </source>
</evidence>
<evidence type="ECO:0000256" key="4">
    <source>
        <dbReference type="ARBA" id="ARBA00023180"/>
    </source>
</evidence>
<dbReference type="RefSeq" id="WP_200355098.1">
    <property type="nucleotide sequence ID" value="NZ_JAENIL010000013.1"/>
</dbReference>
<keyword evidence="3" id="KW-0378">Hydrolase</keyword>
<keyword evidence="7" id="KW-1185">Reference proteome</keyword>
<dbReference type="InterPro" id="IPR000917">
    <property type="entry name" value="Sulfatase_N"/>
</dbReference>
<feature type="domain" description="Sulfatase N-terminal" evidence="5">
    <location>
        <begin position="37"/>
        <end position="368"/>
    </location>
</feature>
<dbReference type="PROSITE" id="PS00523">
    <property type="entry name" value="SULFATASE_1"/>
    <property type="match status" value="1"/>
</dbReference>
<evidence type="ECO:0000256" key="1">
    <source>
        <dbReference type="ARBA" id="ARBA00008779"/>
    </source>
</evidence>
<reference evidence="6" key="1">
    <citation type="submission" date="2021-01" db="EMBL/GenBank/DDBJ databases">
        <title>Modified the classification status of verrucomicrobia.</title>
        <authorList>
            <person name="Feng X."/>
        </authorList>
    </citation>
    <scope>NUCLEOTIDE SEQUENCE</scope>
    <source>
        <strain evidence="6">KCTC 13126</strain>
    </source>
</reference>
<dbReference type="InterPro" id="IPR024607">
    <property type="entry name" value="Sulfatase_CS"/>
</dbReference>
<proteinExistence type="inferred from homology"/>